<keyword evidence="3" id="KW-0949">S-adenosyl-L-methionine</keyword>
<accession>A0A1A8ZIG3</accession>
<dbReference type="InterPro" id="IPR052190">
    <property type="entry name" value="Euk-Arch_PrmC-MTase"/>
</dbReference>
<organism evidence="4 5">
    <name type="scientific">Micromonospora auratinigra</name>
    <dbReference type="NCBI Taxonomy" id="261654"/>
    <lineage>
        <taxon>Bacteria</taxon>
        <taxon>Bacillati</taxon>
        <taxon>Actinomycetota</taxon>
        <taxon>Actinomycetes</taxon>
        <taxon>Micromonosporales</taxon>
        <taxon>Micromonosporaceae</taxon>
        <taxon>Micromonospora</taxon>
    </lineage>
</organism>
<name>A0A1A8ZIG3_9ACTN</name>
<proteinExistence type="predicted"/>
<dbReference type="PANTHER" id="PTHR45875">
    <property type="entry name" value="METHYLTRANSFERASE N6AMT1"/>
    <property type="match status" value="1"/>
</dbReference>
<dbReference type="GO" id="GO:0008276">
    <property type="term" value="F:protein methyltransferase activity"/>
    <property type="evidence" value="ECO:0007669"/>
    <property type="project" value="TreeGrafter"/>
</dbReference>
<dbReference type="GO" id="GO:0032259">
    <property type="term" value="P:methylation"/>
    <property type="evidence" value="ECO:0007669"/>
    <property type="project" value="UniProtKB-KW"/>
</dbReference>
<evidence type="ECO:0000256" key="3">
    <source>
        <dbReference type="ARBA" id="ARBA00022691"/>
    </source>
</evidence>
<evidence type="ECO:0000313" key="5">
    <source>
        <dbReference type="Proteomes" id="UP000199385"/>
    </source>
</evidence>
<evidence type="ECO:0000256" key="1">
    <source>
        <dbReference type="ARBA" id="ARBA00022603"/>
    </source>
</evidence>
<dbReference type="CDD" id="cd02440">
    <property type="entry name" value="AdoMet_MTases"/>
    <property type="match status" value="1"/>
</dbReference>
<dbReference type="EMBL" id="LT594323">
    <property type="protein sequence ID" value="SBT43654.1"/>
    <property type="molecule type" value="Genomic_DNA"/>
</dbReference>
<gene>
    <name evidence="4" type="ORF">GA0070611_2402</name>
</gene>
<dbReference type="Pfam" id="PF06325">
    <property type="entry name" value="PrmA"/>
    <property type="match status" value="1"/>
</dbReference>
<dbReference type="PATRIC" id="fig|261654.4.peg.2447"/>
<dbReference type="Proteomes" id="UP000199385">
    <property type="component" value="Chromosome I"/>
</dbReference>
<protein>
    <submittedName>
        <fullName evidence="4">Methyltransferase domain-containing protein</fullName>
    </submittedName>
</protein>
<dbReference type="Gene3D" id="3.40.50.150">
    <property type="entry name" value="Vaccinia Virus protein VP39"/>
    <property type="match status" value="1"/>
</dbReference>
<sequence>MGCGTGVIATCAALAGCDRVVAVDVNPQAVVNSQRNASRHGVADRLDSIHSDLFDALDGAERFDVVFWHSNYVLAPDDYRYANVHERAYVDAGYVTHRRYLEQAPRWLTPGGRALLHFSARGDLDELRRIAVECNRQLHIRRSAVFLEGEQEVEHLLIEVATRAGQA</sequence>
<keyword evidence="1 4" id="KW-0489">Methyltransferase</keyword>
<dbReference type="SUPFAM" id="SSF53335">
    <property type="entry name" value="S-adenosyl-L-methionine-dependent methyltransferases"/>
    <property type="match status" value="1"/>
</dbReference>
<dbReference type="AlphaFoldDB" id="A0A1A8ZIG3"/>
<evidence type="ECO:0000256" key="2">
    <source>
        <dbReference type="ARBA" id="ARBA00022679"/>
    </source>
</evidence>
<reference evidence="5" key="1">
    <citation type="submission" date="2016-06" db="EMBL/GenBank/DDBJ databases">
        <authorList>
            <person name="Varghese N."/>
            <person name="Submissions Spin"/>
        </authorList>
    </citation>
    <scope>NUCLEOTIDE SEQUENCE [LARGE SCALE GENOMIC DNA]</scope>
    <source>
        <strain evidence="5">DSM 44815</strain>
    </source>
</reference>
<dbReference type="GO" id="GO:0008757">
    <property type="term" value="F:S-adenosylmethionine-dependent methyltransferase activity"/>
    <property type="evidence" value="ECO:0007669"/>
    <property type="project" value="TreeGrafter"/>
</dbReference>
<evidence type="ECO:0000313" key="4">
    <source>
        <dbReference type="EMBL" id="SBT43654.1"/>
    </source>
</evidence>
<keyword evidence="5" id="KW-1185">Reference proteome</keyword>
<dbReference type="InterPro" id="IPR029063">
    <property type="entry name" value="SAM-dependent_MTases_sf"/>
</dbReference>
<dbReference type="PANTHER" id="PTHR45875:SF1">
    <property type="entry name" value="METHYLTRANSFERASE N6AMT1"/>
    <property type="match status" value="1"/>
</dbReference>
<dbReference type="GO" id="GO:0035657">
    <property type="term" value="C:eRF1 methyltransferase complex"/>
    <property type="evidence" value="ECO:0007669"/>
    <property type="project" value="TreeGrafter"/>
</dbReference>
<keyword evidence="2 4" id="KW-0808">Transferase</keyword>
<dbReference type="STRING" id="261654.GA0070611_2402"/>
<dbReference type="OrthoDB" id="267914at2"/>